<dbReference type="EC" id="5.3.2.-" evidence="4"/>
<dbReference type="Gene3D" id="3.30.429.10">
    <property type="entry name" value="Macrophage Migration Inhibitory Factor"/>
    <property type="match status" value="1"/>
</dbReference>
<dbReference type="SUPFAM" id="SSF55331">
    <property type="entry name" value="Tautomerase/MIF"/>
    <property type="match status" value="1"/>
</dbReference>
<comment type="similarity">
    <text evidence="1 4">Belongs to the 4-oxalocrotonate tautomerase family.</text>
</comment>
<dbReference type="NCBIfam" id="TIGR00013">
    <property type="entry name" value="taut"/>
    <property type="match status" value="1"/>
</dbReference>
<dbReference type="InterPro" id="IPR018191">
    <property type="entry name" value="4-OT"/>
</dbReference>
<feature type="active site" description="Proton acceptor; via imino nitrogen" evidence="3">
    <location>
        <position position="2"/>
    </location>
</feature>
<dbReference type="AlphaFoldDB" id="A0A1M5LZZ5"/>
<dbReference type="Pfam" id="PF01361">
    <property type="entry name" value="Tautomerase"/>
    <property type="match status" value="1"/>
</dbReference>
<evidence type="ECO:0000259" key="5">
    <source>
        <dbReference type="Pfam" id="PF01361"/>
    </source>
</evidence>
<dbReference type="PANTHER" id="PTHR35530:SF1">
    <property type="entry name" value="2-HYDROXYMUCONATE TAUTOMERASE"/>
    <property type="match status" value="1"/>
</dbReference>
<proteinExistence type="inferred from homology"/>
<dbReference type="OrthoDB" id="8527422at2"/>
<dbReference type="Proteomes" id="UP000184226">
    <property type="component" value="Unassembled WGS sequence"/>
</dbReference>
<evidence type="ECO:0000256" key="2">
    <source>
        <dbReference type="ARBA" id="ARBA00023235"/>
    </source>
</evidence>
<dbReference type="EMBL" id="FQXE01000001">
    <property type="protein sequence ID" value="SHG70627.1"/>
    <property type="molecule type" value="Genomic_DNA"/>
</dbReference>
<accession>A0A1M5LZZ5</accession>
<organism evidence="6 7">
    <name type="scientific">Pollutimonas bauzanensis</name>
    <dbReference type="NCBI Taxonomy" id="658167"/>
    <lineage>
        <taxon>Bacteria</taxon>
        <taxon>Pseudomonadati</taxon>
        <taxon>Pseudomonadota</taxon>
        <taxon>Betaproteobacteria</taxon>
        <taxon>Burkholderiales</taxon>
        <taxon>Alcaligenaceae</taxon>
        <taxon>Pollutimonas</taxon>
    </lineage>
</organism>
<dbReference type="STRING" id="658167.SAMN04488135_10193"/>
<evidence type="ECO:0000313" key="7">
    <source>
        <dbReference type="Proteomes" id="UP000184226"/>
    </source>
</evidence>
<keyword evidence="7" id="KW-1185">Reference proteome</keyword>
<dbReference type="InterPro" id="IPR014347">
    <property type="entry name" value="Tautomerase/MIF_sf"/>
</dbReference>
<evidence type="ECO:0000256" key="4">
    <source>
        <dbReference type="RuleBase" id="RU362032"/>
    </source>
</evidence>
<reference evidence="6 7" key="1">
    <citation type="submission" date="2016-11" db="EMBL/GenBank/DDBJ databases">
        <authorList>
            <person name="Jaros S."/>
            <person name="Januszkiewicz K."/>
            <person name="Wedrychowicz H."/>
        </authorList>
    </citation>
    <scope>NUCLEOTIDE SEQUENCE [LARGE SCALE GENOMIC DNA]</scope>
    <source>
        <strain evidence="6 7">CGMCC 1.10190</strain>
    </source>
</reference>
<evidence type="ECO:0000313" key="6">
    <source>
        <dbReference type="EMBL" id="SHG70627.1"/>
    </source>
</evidence>
<sequence length="62" mass="6779">MPLAQLYIGKGRSYEEKEQLIQAVTQALVNTLGSNPDSTWVVINEIPRSEWGVGGKPLARPA</sequence>
<name>A0A1M5LZZ5_9BURK</name>
<dbReference type="InterPro" id="IPR004370">
    <property type="entry name" value="4-OT-like_dom"/>
</dbReference>
<gene>
    <name evidence="6" type="ORF">SAMN04488135_10193</name>
</gene>
<evidence type="ECO:0000256" key="3">
    <source>
        <dbReference type="PIRSR" id="PIRSR618191-1"/>
    </source>
</evidence>
<dbReference type="PANTHER" id="PTHR35530">
    <property type="entry name" value="TAUTOMERASE-RELATED"/>
    <property type="match status" value="1"/>
</dbReference>
<protein>
    <recommendedName>
        <fullName evidence="4">Tautomerase</fullName>
        <ecNumber evidence="4">5.3.2.-</ecNumber>
    </recommendedName>
</protein>
<keyword evidence="2 4" id="KW-0413">Isomerase</keyword>
<evidence type="ECO:0000256" key="1">
    <source>
        <dbReference type="ARBA" id="ARBA00006723"/>
    </source>
</evidence>
<feature type="domain" description="4-oxalocrotonate tautomerase-like" evidence="5">
    <location>
        <begin position="2"/>
        <end position="58"/>
    </location>
</feature>
<dbReference type="GO" id="GO:0016853">
    <property type="term" value="F:isomerase activity"/>
    <property type="evidence" value="ECO:0007669"/>
    <property type="project" value="UniProtKB-UniRule"/>
</dbReference>